<reference evidence="1 2" key="1">
    <citation type="journal article" date="2019" name="Int. J. Syst. Evol. Microbiol.">
        <title>The Global Catalogue of Microorganisms (GCM) 10K type strain sequencing project: providing services to taxonomists for standard genome sequencing and annotation.</title>
        <authorList>
            <consortium name="The Broad Institute Genomics Platform"/>
            <consortium name="The Broad Institute Genome Sequencing Center for Infectious Disease"/>
            <person name="Wu L."/>
            <person name="Ma J."/>
        </authorList>
    </citation>
    <scope>NUCLEOTIDE SEQUENCE [LARGE SCALE GENOMIC DNA]</scope>
    <source>
        <strain evidence="1 2">PJ61</strain>
    </source>
</reference>
<gene>
    <name evidence="1" type="ORF">ACFQDD_07415</name>
</gene>
<comment type="caution">
    <text evidence="1">The sequence shown here is derived from an EMBL/GenBank/DDBJ whole genome shotgun (WGS) entry which is preliminary data.</text>
</comment>
<keyword evidence="2" id="KW-1185">Reference proteome</keyword>
<evidence type="ECO:0000313" key="1">
    <source>
        <dbReference type="EMBL" id="MFC6771340.1"/>
    </source>
</evidence>
<feature type="non-terminal residue" evidence="1">
    <location>
        <position position="1"/>
    </location>
</feature>
<evidence type="ECO:0000313" key="2">
    <source>
        <dbReference type="Proteomes" id="UP001596274"/>
    </source>
</evidence>
<accession>A0ABD5T7P5</accession>
<name>A0ABD5T7P5_9EURY</name>
<dbReference type="EMBL" id="JBHSWT010000341">
    <property type="protein sequence ID" value="MFC6771340.1"/>
    <property type="molecule type" value="Genomic_DNA"/>
</dbReference>
<proteinExistence type="predicted"/>
<dbReference type="AlphaFoldDB" id="A0ABD5T7P5"/>
<protein>
    <submittedName>
        <fullName evidence="1">VOC family protein</fullName>
    </submittedName>
</protein>
<dbReference type="Proteomes" id="UP001596274">
    <property type="component" value="Unassembled WGS sequence"/>
</dbReference>
<organism evidence="1 2">
    <name type="scientific">Halorubrum pallidum</name>
    <dbReference type="NCBI Taxonomy" id="1526114"/>
    <lineage>
        <taxon>Archaea</taxon>
        <taxon>Methanobacteriati</taxon>
        <taxon>Methanobacteriota</taxon>
        <taxon>Stenosarchaea group</taxon>
        <taxon>Halobacteria</taxon>
        <taxon>Halobacteriales</taxon>
        <taxon>Haloferacaceae</taxon>
        <taxon>Halorubrum</taxon>
    </lineage>
</organism>
<sequence>RGLDWFEVVVPDATALAAVRDRLDAVAANGEVEFAVDDRNDGIAITDADGIEVRVRTP</sequence>